<feature type="transmembrane region" description="Helical" evidence="5">
    <location>
        <begin position="110"/>
        <end position="135"/>
    </location>
</feature>
<feature type="transmembrane region" description="Helical" evidence="5">
    <location>
        <begin position="45"/>
        <end position="66"/>
    </location>
</feature>
<protein>
    <submittedName>
        <fullName evidence="7">Rieske 2Fe-2S domain-containing protein</fullName>
    </submittedName>
</protein>
<evidence type="ECO:0000256" key="2">
    <source>
        <dbReference type="ARBA" id="ARBA00022723"/>
    </source>
</evidence>
<keyword evidence="3" id="KW-0408">Iron</keyword>
<evidence type="ECO:0000313" key="7">
    <source>
        <dbReference type="EMBL" id="MBT1703241.1"/>
    </source>
</evidence>
<reference evidence="7 8" key="1">
    <citation type="submission" date="2021-05" db="EMBL/GenBank/DDBJ databases">
        <title>A Polyphasic approach of four new species of the genus Ohtaekwangia: Ohtaekwangia histidinii sp. nov., Ohtaekwangia cretensis sp. nov., Ohtaekwangia indiensis sp. nov., Ohtaekwangia reichenbachii sp. nov. from diverse environment.</title>
        <authorList>
            <person name="Octaviana S."/>
        </authorList>
    </citation>
    <scope>NUCLEOTIDE SEQUENCE [LARGE SCALE GENOMIC DNA]</scope>
    <source>
        <strain evidence="7 8">PWU20</strain>
    </source>
</reference>
<dbReference type="CDD" id="cd03467">
    <property type="entry name" value="Rieske"/>
    <property type="match status" value="1"/>
</dbReference>
<evidence type="ECO:0000313" key="8">
    <source>
        <dbReference type="Proteomes" id="UP000772618"/>
    </source>
</evidence>
<dbReference type="PANTHER" id="PTHR21496">
    <property type="entry name" value="FERREDOXIN-RELATED"/>
    <property type="match status" value="1"/>
</dbReference>
<dbReference type="InterPro" id="IPR017941">
    <property type="entry name" value="Rieske_2Fe-2S"/>
</dbReference>
<dbReference type="InterPro" id="IPR036922">
    <property type="entry name" value="Rieske_2Fe-2S_sf"/>
</dbReference>
<keyword evidence="5" id="KW-0812">Transmembrane</keyword>
<proteinExistence type="predicted"/>
<organism evidence="7 8">
    <name type="scientific">Chryseosolibacter indicus</name>
    <dbReference type="NCBI Taxonomy" id="2782351"/>
    <lineage>
        <taxon>Bacteria</taxon>
        <taxon>Pseudomonadati</taxon>
        <taxon>Bacteroidota</taxon>
        <taxon>Cytophagia</taxon>
        <taxon>Cytophagales</taxon>
        <taxon>Chryseotaleaceae</taxon>
        <taxon>Chryseosolibacter</taxon>
    </lineage>
</organism>
<dbReference type="RefSeq" id="WP_254153207.1">
    <property type="nucleotide sequence ID" value="NZ_JAHESD010000013.1"/>
</dbReference>
<name>A0ABS5VQ27_9BACT</name>
<dbReference type="Proteomes" id="UP000772618">
    <property type="component" value="Unassembled WGS sequence"/>
</dbReference>
<sequence length="260" mass="27968">MKSRAQIKSHPIHPILVSFPIGLFISTFLFNLLGLLFDSSNFHQTAGYLAVAGIGFALLAAIPGIIDYIYTVPPKSSAKKRATKHGLTNVMVVAIFSIALLLAAEDVSLLIITALQGIAVVMLSFAGWMGGTLVYRNQIGVDPRYADAGKWKELYVENAQGDIEVASSDELGVNQMKLIHANGKRIVLCKTEKGFAAFDDRCTHKGGSLAGGALICGTVQCPWHGSHFDVTNGNVKAGPAKEKINTYRVSEMNSKVYISL</sequence>
<keyword evidence="5" id="KW-1133">Transmembrane helix</keyword>
<dbReference type="InterPro" id="IPR019251">
    <property type="entry name" value="DUF2231_TM"/>
</dbReference>
<dbReference type="Gene3D" id="2.102.10.10">
    <property type="entry name" value="Rieske [2Fe-2S] iron-sulphur domain"/>
    <property type="match status" value="1"/>
</dbReference>
<keyword evidence="1" id="KW-0001">2Fe-2S</keyword>
<dbReference type="PROSITE" id="PS51296">
    <property type="entry name" value="RIESKE"/>
    <property type="match status" value="1"/>
</dbReference>
<dbReference type="Pfam" id="PF09990">
    <property type="entry name" value="DUF2231"/>
    <property type="match status" value="1"/>
</dbReference>
<evidence type="ECO:0000256" key="1">
    <source>
        <dbReference type="ARBA" id="ARBA00022714"/>
    </source>
</evidence>
<dbReference type="SUPFAM" id="SSF50022">
    <property type="entry name" value="ISP domain"/>
    <property type="match status" value="1"/>
</dbReference>
<feature type="transmembrane region" description="Helical" evidence="5">
    <location>
        <begin position="86"/>
        <end position="104"/>
    </location>
</feature>
<evidence type="ECO:0000256" key="5">
    <source>
        <dbReference type="SAM" id="Phobius"/>
    </source>
</evidence>
<feature type="domain" description="Rieske" evidence="6">
    <location>
        <begin position="163"/>
        <end position="258"/>
    </location>
</feature>
<keyword evidence="2" id="KW-0479">Metal-binding</keyword>
<gene>
    <name evidence="7" type="ORF">KK060_08110</name>
</gene>
<keyword evidence="5" id="KW-0472">Membrane</keyword>
<dbReference type="PANTHER" id="PTHR21496:SF23">
    <property type="entry name" value="3-PHENYLPROPIONATE_CINNAMIC ACID DIOXYGENASE FERREDOXIN SUBUNIT"/>
    <property type="match status" value="1"/>
</dbReference>
<evidence type="ECO:0000256" key="4">
    <source>
        <dbReference type="ARBA" id="ARBA00023014"/>
    </source>
</evidence>
<feature type="transmembrane region" description="Helical" evidence="5">
    <location>
        <begin position="12"/>
        <end position="33"/>
    </location>
</feature>
<dbReference type="Pfam" id="PF00355">
    <property type="entry name" value="Rieske"/>
    <property type="match status" value="1"/>
</dbReference>
<evidence type="ECO:0000259" key="6">
    <source>
        <dbReference type="PROSITE" id="PS51296"/>
    </source>
</evidence>
<dbReference type="EMBL" id="JAHESD010000013">
    <property type="protein sequence ID" value="MBT1703241.1"/>
    <property type="molecule type" value="Genomic_DNA"/>
</dbReference>
<comment type="caution">
    <text evidence="7">The sequence shown here is derived from an EMBL/GenBank/DDBJ whole genome shotgun (WGS) entry which is preliminary data.</text>
</comment>
<keyword evidence="4" id="KW-0411">Iron-sulfur</keyword>
<accession>A0ABS5VQ27</accession>
<evidence type="ECO:0000256" key="3">
    <source>
        <dbReference type="ARBA" id="ARBA00023004"/>
    </source>
</evidence>
<keyword evidence="8" id="KW-1185">Reference proteome</keyword>